<proteinExistence type="predicted"/>
<evidence type="ECO:0000313" key="4">
    <source>
        <dbReference type="Proteomes" id="UP001320766"/>
    </source>
</evidence>
<dbReference type="Proteomes" id="UP001320766">
    <property type="component" value="Unassembled WGS sequence"/>
</dbReference>
<sequence>MDDSAGDATPRRIETLAYGPHPDQVADVTLPVRATGAVPLVMLLHGGFWRAAHDRLHVGVVADALAYEGYAVANVEYRRVGIGGGWPATFTDVAQAADTLPDMIARSSPGRVDLDRIVYLGHSAGGQLAVWAALRDRLPQGAPGHTAVPPRVAGVVALAPVVVVHGDQDEVLPVDLSRRYHASCGAKLIEVPGAGHFDLIDPRSAAWLSVLDALHLLTEG</sequence>
<dbReference type="PANTHER" id="PTHR48081:SF33">
    <property type="entry name" value="KYNURENINE FORMAMIDASE"/>
    <property type="match status" value="1"/>
</dbReference>
<dbReference type="InterPro" id="IPR029058">
    <property type="entry name" value="AB_hydrolase_fold"/>
</dbReference>
<dbReference type="EMBL" id="JAMZEC010000001">
    <property type="protein sequence ID" value="MCP2345146.1"/>
    <property type="molecule type" value="Genomic_DNA"/>
</dbReference>
<dbReference type="InterPro" id="IPR049492">
    <property type="entry name" value="BD-FAE-like_dom"/>
</dbReference>
<evidence type="ECO:0000256" key="1">
    <source>
        <dbReference type="ARBA" id="ARBA00022801"/>
    </source>
</evidence>
<dbReference type="SUPFAM" id="SSF53474">
    <property type="entry name" value="alpha/beta-Hydrolases"/>
    <property type="match status" value="1"/>
</dbReference>
<dbReference type="Pfam" id="PF20434">
    <property type="entry name" value="BD-FAE"/>
    <property type="match status" value="1"/>
</dbReference>
<dbReference type="InterPro" id="IPR050300">
    <property type="entry name" value="GDXG_lipolytic_enzyme"/>
</dbReference>
<keyword evidence="1" id="KW-0378">Hydrolase</keyword>
<protein>
    <submittedName>
        <fullName evidence="3">Acetyl esterase/lipase</fullName>
    </submittedName>
</protein>
<accession>A0ABT1JTS3</accession>
<gene>
    <name evidence="3" type="ORF">HD595_001268</name>
</gene>
<keyword evidence="4" id="KW-1185">Reference proteome</keyword>
<name>A0ABT1JTS3_9ACTN</name>
<organism evidence="3 4">
    <name type="scientific">Nonomuraea roseoviolacea subsp. carminata</name>
    <dbReference type="NCBI Taxonomy" id="160689"/>
    <lineage>
        <taxon>Bacteria</taxon>
        <taxon>Bacillati</taxon>
        <taxon>Actinomycetota</taxon>
        <taxon>Actinomycetes</taxon>
        <taxon>Streptosporangiales</taxon>
        <taxon>Streptosporangiaceae</taxon>
        <taxon>Nonomuraea</taxon>
    </lineage>
</organism>
<evidence type="ECO:0000313" key="3">
    <source>
        <dbReference type="EMBL" id="MCP2345146.1"/>
    </source>
</evidence>
<dbReference type="PANTHER" id="PTHR48081">
    <property type="entry name" value="AB HYDROLASE SUPERFAMILY PROTEIN C4A8.06C"/>
    <property type="match status" value="1"/>
</dbReference>
<comment type="caution">
    <text evidence="3">The sequence shown here is derived from an EMBL/GenBank/DDBJ whole genome shotgun (WGS) entry which is preliminary data.</text>
</comment>
<dbReference type="RefSeq" id="WP_253766488.1">
    <property type="nucleotide sequence ID" value="NZ_BAAAVE010000016.1"/>
</dbReference>
<feature type="domain" description="BD-FAE-like" evidence="2">
    <location>
        <begin position="27"/>
        <end position="136"/>
    </location>
</feature>
<evidence type="ECO:0000259" key="2">
    <source>
        <dbReference type="Pfam" id="PF20434"/>
    </source>
</evidence>
<dbReference type="Gene3D" id="3.40.50.1820">
    <property type="entry name" value="alpha/beta hydrolase"/>
    <property type="match status" value="1"/>
</dbReference>
<reference evidence="3 4" key="1">
    <citation type="submission" date="2022-06" db="EMBL/GenBank/DDBJ databases">
        <title>Sequencing the genomes of 1000 actinobacteria strains.</title>
        <authorList>
            <person name="Klenk H.-P."/>
        </authorList>
    </citation>
    <scope>NUCLEOTIDE SEQUENCE [LARGE SCALE GENOMIC DNA]</scope>
    <source>
        <strain evidence="3 4">DSM 44170</strain>
    </source>
</reference>